<evidence type="ECO:0000313" key="3">
    <source>
        <dbReference type="Proteomes" id="UP000039865"/>
    </source>
</evidence>
<dbReference type="AlphaFoldDB" id="A0A078B9W5"/>
<accession>A0A078B9W5</accession>
<name>A0A078B9W5_STYLE</name>
<keyword evidence="3" id="KW-1185">Reference proteome</keyword>
<dbReference type="Proteomes" id="UP000039865">
    <property type="component" value="Unassembled WGS sequence"/>
</dbReference>
<reference evidence="2 3" key="1">
    <citation type="submission" date="2014-06" db="EMBL/GenBank/DDBJ databases">
        <authorList>
            <person name="Swart Estienne"/>
        </authorList>
    </citation>
    <scope>NUCLEOTIDE SEQUENCE [LARGE SCALE GENOMIC DNA]</scope>
    <source>
        <strain evidence="2 3">130c</strain>
    </source>
</reference>
<keyword evidence="1" id="KW-0812">Transmembrane</keyword>
<dbReference type="InParanoid" id="A0A078B9W5"/>
<feature type="transmembrane region" description="Helical" evidence="1">
    <location>
        <begin position="26"/>
        <end position="44"/>
    </location>
</feature>
<organism evidence="2 3">
    <name type="scientific">Stylonychia lemnae</name>
    <name type="common">Ciliate</name>
    <dbReference type="NCBI Taxonomy" id="5949"/>
    <lineage>
        <taxon>Eukaryota</taxon>
        <taxon>Sar</taxon>
        <taxon>Alveolata</taxon>
        <taxon>Ciliophora</taxon>
        <taxon>Intramacronucleata</taxon>
        <taxon>Spirotrichea</taxon>
        <taxon>Stichotrichia</taxon>
        <taxon>Sporadotrichida</taxon>
        <taxon>Oxytrichidae</taxon>
        <taxon>Stylonychinae</taxon>
        <taxon>Stylonychia</taxon>
    </lineage>
</organism>
<evidence type="ECO:0000256" key="1">
    <source>
        <dbReference type="SAM" id="Phobius"/>
    </source>
</evidence>
<proteinExistence type="predicted"/>
<gene>
    <name evidence="2" type="primary">Contig10621.g11341</name>
    <name evidence="2" type="ORF">STYLEM_19485</name>
</gene>
<sequence length="288" mass="33815">MESKPADLNITSSFVESCKNLFQSKTFLIVAGTALTTIALFGIYQKLNQKDIPLEQKSRIFIQRELQRLKNPKLIEDGILQKNDFFDIILLIQLKSKLKLLKEQPKFQRERIKVLKQALRTNVFVDYFNKTKEFMDQEVNNYEVQYEKILDGIGITHECWEQSKYVYIQRDGFFRGDDGELHSIKQVEKKSYEYLPTYNLGSSLTKERVKMILIEANKCANDIIQNHLTNWISEEDNEYVALIFEALAYDFVFIDQGIQENIFRYATHIYELQSDPEITENLQGFLSS</sequence>
<dbReference type="EMBL" id="CCKQ01018387">
    <property type="protein sequence ID" value="CDW90343.1"/>
    <property type="molecule type" value="Genomic_DNA"/>
</dbReference>
<protein>
    <submittedName>
        <fullName evidence="2">Uncharacterized protein</fullName>
    </submittedName>
</protein>
<evidence type="ECO:0000313" key="2">
    <source>
        <dbReference type="EMBL" id="CDW90343.1"/>
    </source>
</evidence>
<keyword evidence="1" id="KW-1133">Transmembrane helix</keyword>
<keyword evidence="1" id="KW-0472">Membrane</keyword>